<dbReference type="Pfam" id="PF00211">
    <property type="entry name" value="Guanylate_cyc"/>
    <property type="match status" value="1"/>
</dbReference>
<evidence type="ECO:0000313" key="3">
    <source>
        <dbReference type="EMBL" id="CAJ1405131.1"/>
    </source>
</evidence>
<dbReference type="InterPro" id="IPR001054">
    <property type="entry name" value="A/G_cyclase"/>
</dbReference>
<dbReference type="InterPro" id="IPR029787">
    <property type="entry name" value="Nucleotide_cyclase"/>
</dbReference>
<comment type="caution">
    <text evidence="3">The sequence shown here is derived from an EMBL/GenBank/DDBJ whole genome shotgun (WGS) entry which is preliminary data.</text>
</comment>
<evidence type="ECO:0000313" key="4">
    <source>
        <dbReference type="Proteomes" id="UP001178507"/>
    </source>
</evidence>
<organism evidence="3 4">
    <name type="scientific">Effrenium voratum</name>
    <dbReference type="NCBI Taxonomy" id="2562239"/>
    <lineage>
        <taxon>Eukaryota</taxon>
        <taxon>Sar</taxon>
        <taxon>Alveolata</taxon>
        <taxon>Dinophyceae</taxon>
        <taxon>Suessiales</taxon>
        <taxon>Symbiodiniaceae</taxon>
        <taxon>Effrenium</taxon>
    </lineage>
</organism>
<proteinExistence type="predicted"/>
<feature type="region of interest" description="Disordered" evidence="1">
    <location>
        <begin position="583"/>
        <end position="602"/>
    </location>
</feature>
<dbReference type="AlphaFoldDB" id="A0AA36JGC6"/>
<dbReference type="Gene3D" id="3.30.70.1230">
    <property type="entry name" value="Nucleotide cyclase"/>
    <property type="match status" value="2"/>
</dbReference>
<evidence type="ECO:0000256" key="1">
    <source>
        <dbReference type="SAM" id="MobiDB-lite"/>
    </source>
</evidence>
<feature type="compositionally biased region" description="Low complexity" evidence="1">
    <location>
        <begin position="591"/>
        <end position="602"/>
    </location>
</feature>
<dbReference type="CDD" id="cd07302">
    <property type="entry name" value="CHD"/>
    <property type="match status" value="2"/>
</dbReference>
<evidence type="ECO:0000259" key="2">
    <source>
        <dbReference type="PROSITE" id="PS50125"/>
    </source>
</evidence>
<dbReference type="PANTHER" id="PTHR47455:SF1">
    <property type="entry name" value="GUANYLATE CYCLASE DOMAIN-CONTAINING PROTEIN"/>
    <property type="match status" value="1"/>
</dbReference>
<sequence length="983" mass="108249">MADGEEILGLPGLTTTQTYEDKNSRTSDIVGELDERILSWFKKRNGDTLKGALAFIPWVLQQANFEGSLEKGHVVIHRGSGAVVFSDASGFTALTERLSKKDDGAEKLSLCLTSFFTPLIDIINSYRGDVIKFSGDALTIYFQAVDDTKHEKYNHVVPPHGTWGLPDLGPQATAVLRACACCIEIHKRLHMFDTGVDNVRLCLHIGVGCGEVTILQVGGRLPPETRVPRLEYIIAGPPLEQISIAEPLASNGETCLSPQAWHYVKDCVVEGSPLEERSDFHLLLRMDESKYTFPTIKHAAMENDHRLDKQMTDLSKIRRYIPSAVYKQIECGTLTYVNEMRHISTIFINGSGLDIMSEKGPSIAQELMSSVQQCCYQHEGTLNKFLIDDKGMLFLLVFGLPPLVHTDDPTRAVLACFDMVKVFKKLQLIGKFGVTTGRSYCGVCGSARRMEYTVLGDCVNLSARLMANAPPNGILCDDITRKRSTTEIIYNALAPIRVKGKEKPIEIFQPVKKEFSNNIGLNRRGTISFPWHQNAFGGMSSGGLSVSEFQDGVIRLCSIKSWSGISRASELLGAGFRKEIHSDKAVPVPSEPSAGSKPPKGSPFCDGGVVVIEGATGTGKIEMAEHMVVHSITTFRMFPVFGTMGPRPGDSLRLSCEMLRSTIGIFRKTNPTLPEDDFEALRHLSPSRRMDLLQQALGKNAAASELTMEKAGEVLSLTVEVVVELLSQFTKSNAVLLIMQFEYGTSLFPDKLSDQDIFWQTVNTVYNSFIKTQPPDGKPRVMMLICRHARDDHPAVKAAEKSNTKVSLKGLEDQGIAEYMSSYLNLPDADSNLIPTPLRLFVSEVTLGNPLYIRETIDQLREHHIQVNEGAGGQVKNVECKDIDKVNVSQWGHTAMIGNTVCALEALDPLEAAVLKMSTCFMGPFTLGDLAASTSSRWAESTHFDFLRLFQARGTVQNLSSKLGLLLALLFMGVESLGIDWSP</sequence>
<reference evidence="3" key="1">
    <citation type="submission" date="2023-08" db="EMBL/GenBank/DDBJ databases">
        <authorList>
            <person name="Chen Y."/>
            <person name="Shah S."/>
            <person name="Dougan E. K."/>
            <person name="Thang M."/>
            <person name="Chan C."/>
        </authorList>
    </citation>
    <scope>NUCLEOTIDE SEQUENCE</scope>
</reference>
<dbReference type="GO" id="GO:0009190">
    <property type="term" value="P:cyclic nucleotide biosynthetic process"/>
    <property type="evidence" value="ECO:0007669"/>
    <property type="project" value="InterPro"/>
</dbReference>
<dbReference type="Proteomes" id="UP001178507">
    <property type="component" value="Unassembled WGS sequence"/>
</dbReference>
<name>A0AA36JGC6_9DINO</name>
<dbReference type="GO" id="GO:0035556">
    <property type="term" value="P:intracellular signal transduction"/>
    <property type="evidence" value="ECO:0007669"/>
    <property type="project" value="InterPro"/>
</dbReference>
<gene>
    <name evidence="3" type="ORF">EVOR1521_LOCUS27423</name>
</gene>
<dbReference type="PROSITE" id="PS50125">
    <property type="entry name" value="GUANYLATE_CYCLASE_2"/>
    <property type="match status" value="2"/>
</dbReference>
<feature type="domain" description="Guanylate cyclase" evidence="2">
    <location>
        <begin position="333"/>
        <end position="466"/>
    </location>
</feature>
<dbReference type="EMBL" id="CAUJNA010003570">
    <property type="protein sequence ID" value="CAJ1405131.1"/>
    <property type="molecule type" value="Genomic_DNA"/>
</dbReference>
<keyword evidence="4" id="KW-1185">Reference proteome</keyword>
<feature type="domain" description="Guanylate cyclase" evidence="2">
    <location>
        <begin position="82"/>
        <end position="138"/>
    </location>
</feature>
<dbReference type="PANTHER" id="PTHR47455">
    <property type="entry name" value="ADENYLYL CYCLASE BETA"/>
    <property type="match status" value="1"/>
</dbReference>
<dbReference type="SUPFAM" id="SSF55073">
    <property type="entry name" value="Nucleotide cyclase"/>
    <property type="match status" value="2"/>
</dbReference>
<protein>
    <recommendedName>
        <fullName evidence="2">Guanylate cyclase domain-containing protein</fullName>
    </recommendedName>
</protein>
<accession>A0AA36JGC6</accession>